<comment type="similarity">
    <text evidence="1">Belongs to the lcsJ thioesterase family.</text>
</comment>
<dbReference type="Pfam" id="PF13279">
    <property type="entry name" value="4HBT_2"/>
    <property type="match status" value="1"/>
</dbReference>
<feature type="transmembrane region" description="Helical" evidence="3">
    <location>
        <begin position="6"/>
        <end position="26"/>
    </location>
</feature>
<dbReference type="InterPro" id="IPR051490">
    <property type="entry name" value="THEM6_lcsJ_thioesterase"/>
</dbReference>
<accession>A0AAD6TTU6</accession>
<dbReference type="EMBL" id="JARJCN010000060">
    <property type="protein sequence ID" value="KAJ7079444.1"/>
    <property type="molecule type" value="Genomic_DNA"/>
</dbReference>
<feature type="region of interest" description="Disordered" evidence="2">
    <location>
        <begin position="301"/>
        <end position="327"/>
    </location>
</feature>
<dbReference type="SUPFAM" id="SSF54637">
    <property type="entry name" value="Thioesterase/thiol ester dehydrase-isomerase"/>
    <property type="match status" value="1"/>
</dbReference>
<dbReference type="InterPro" id="IPR029069">
    <property type="entry name" value="HotDog_dom_sf"/>
</dbReference>
<proteinExistence type="inferred from homology"/>
<evidence type="ECO:0000256" key="1">
    <source>
        <dbReference type="ARBA" id="ARBA00038476"/>
    </source>
</evidence>
<dbReference type="PANTHER" id="PTHR12475">
    <property type="match status" value="1"/>
</dbReference>
<evidence type="ECO:0000256" key="2">
    <source>
        <dbReference type="SAM" id="MobiDB-lite"/>
    </source>
</evidence>
<reference evidence="4" key="1">
    <citation type="submission" date="2023-03" db="EMBL/GenBank/DDBJ databases">
        <title>Massive genome expansion in bonnet fungi (Mycena s.s.) driven by repeated elements and novel gene families across ecological guilds.</title>
        <authorList>
            <consortium name="Lawrence Berkeley National Laboratory"/>
            <person name="Harder C.B."/>
            <person name="Miyauchi S."/>
            <person name="Viragh M."/>
            <person name="Kuo A."/>
            <person name="Thoen E."/>
            <person name="Andreopoulos B."/>
            <person name="Lu D."/>
            <person name="Skrede I."/>
            <person name="Drula E."/>
            <person name="Henrissat B."/>
            <person name="Morin E."/>
            <person name="Kohler A."/>
            <person name="Barry K."/>
            <person name="LaButti K."/>
            <person name="Morin E."/>
            <person name="Salamov A."/>
            <person name="Lipzen A."/>
            <person name="Mereny Z."/>
            <person name="Hegedus B."/>
            <person name="Baldrian P."/>
            <person name="Stursova M."/>
            <person name="Weitz H."/>
            <person name="Taylor A."/>
            <person name="Grigoriev I.V."/>
            <person name="Nagy L.G."/>
            <person name="Martin F."/>
            <person name="Kauserud H."/>
        </authorList>
    </citation>
    <scope>NUCLEOTIDE SEQUENCE</scope>
    <source>
        <strain evidence="4">CBHHK173m</strain>
    </source>
</reference>
<dbReference type="PANTHER" id="PTHR12475:SF4">
    <property type="entry name" value="PROTEIN THEM6"/>
    <property type="match status" value="1"/>
</dbReference>
<dbReference type="Gene3D" id="3.10.129.10">
    <property type="entry name" value="Hotdog Thioesterase"/>
    <property type="match status" value="1"/>
</dbReference>
<evidence type="ECO:0000313" key="5">
    <source>
        <dbReference type="Proteomes" id="UP001222325"/>
    </source>
</evidence>
<keyword evidence="5" id="KW-1185">Reference proteome</keyword>
<comment type="caution">
    <text evidence="4">The sequence shown here is derived from an EMBL/GenBank/DDBJ whole genome shotgun (WGS) entry which is preliminary data.</text>
</comment>
<feature type="compositionally biased region" description="Low complexity" evidence="2">
    <location>
        <begin position="301"/>
        <end position="316"/>
    </location>
</feature>
<evidence type="ECO:0000313" key="4">
    <source>
        <dbReference type="EMBL" id="KAJ7079444.1"/>
    </source>
</evidence>
<keyword evidence="3" id="KW-1133">Transmembrane helix</keyword>
<dbReference type="Proteomes" id="UP001222325">
    <property type="component" value="Unassembled WGS sequence"/>
</dbReference>
<gene>
    <name evidence="4" type="ORF">B0H15DRAFT_914123</name>
</gene>
<name>A0AAD6TTU6_9AGAR</name>
<sequence length="393" mass="43022">MLLENVLYVVPAALKYFVVLLFLLNAGSWPLIWHLRVFSCIIEEMLARRLVQLRHVFSGRQVRATALEAHFDARMPVGVHPFRRVWTYSDWVRLDDSDFNLHMSNSSYAKALDSARFRLALATFPNILRCGGRIALAGTSPHPLLYREGFTSLYLPATHYHFIREIPMLSRYEMRTSIGAWDEKWIWVITRFVKPHSKTSATASTSGKSQSKTPPDPLFPALATPATPLSSGTSTPSGIAGPDAISQALLARAVRDAAREPDGALLYTTVVSQLCFKAGRLTVPPALVLAANGFYVPPPITSTSSSSASPRASPSSQTHPAPPHWPRTAALRASPRALHAFFAGGWRAAPDGERWWEGALAGCEVERRARVVPFVGTGDSGIKGGMEGVRALV</sequence>
<evidence type="ECO:0000256" key="3">
    <source>
        <dbReference type="SAM" id="Phobius"/>
    </source>
</evidence>
<organism evidence="4 5">
    <name type="scientific">Mycena belliarum</name>
    <dbReference type="NCBI Taxonomy" id="1033014"/>
    <lineage>
        <taxon>Eukaryota</taxon>
        <taxon>Fungi</taxon>
        <taxon>Dikarya</taxon>
        <taxon>Basidiomycota</taxon>
        <taxon>Agaricomycotina</taxon>
        <taxon>Agaricomycetes</taxon>
        <taxon>Agaricomycetidae</taxon>
        <taxon>Agaricales</taxon>
        <taxon>Marasmiineae</taxon>
        <taxon>Mycenaceae</taxon>
        <taxon>Mycena</taxon>
    </lineage>
</organism>
<keyword evidence="3" id="KW-0812">Transmembrane</keyword>
<feature type="region of interest" description="Disordered" evidence="2">
    <location>
        <begin position="199"/>
        <end position="238"/>
    </location>
</feature>
<keyword evidence="3" id="KW-0472">Membrane</keyword>
<dbReference type="AlphaFoldDB" id="A0AAD6TTU6"/>
<protein>
    <submittedName>
        <fullName evidence="4">Uncharacterized protein</fullName>
    </submittedName>
</protein>